<dbReference type="SUPFAM" id="SSF56801">
    <property type="entry name" value="Acetyl-CoA synthetase-like"/>
    <property type="match status" value="1"/>
</dbReference>
<sequence length="623" mass="70595">MENFNKDNERTTLIESFNNSISKWGNRIVLEVKRDGEYKKWTFQEYYNIVYQVSKSLIKLGLSDGCSININSINSPEWFFCFYGSVFAKYIPTGIYTTSSAQQCANLFNLSHGSVVFVENKETLMKYISVQDEILNCKAIIIMEQISTSDQEEINHLSLKTLFKIYNWNQFLELGNDVESSLIDKISKSIVTNDIAGIIFTSGTTSQPKAVMLTHRNYVCTSFGILRACFYYRKIGDKETGVSFLPLSHIAEQIGTLISAMQVGIKIVFADKDALKGTLLETLIYTKPSIFFAVPRIYQKIQFKIQTQLDSLTGTKKFLVDWARKVALRSFELEDKGQGKPYSYYIAEKLVFKKIKESIGWSQAKTIINAAAPLGDDTILFFRSIGIKIVQGYGLSETSGAVIMGIPEDRVGSIGKPLDCCQLKIDEKDGEILIKGDSLFKAYFNNEQATNEAIDKDGWFHTGDIGSIDKDGFVYLTDRKKELIITAGGENIAPTHIENLLLQIPGMEDAVVVGEKQKFLIAIFTLNLQMLKLYKGYQHEIPETLEEASKDENIIKYFEESIQTMVNSKLAQVQTIKRFKILSVQFKDNSDDAELTPTKKLKRRIINKKYSEEIKSTYGDLYV</sequence>
<evidence type="ECO:0000313" key="6">
    <source>
        <dbReference type="EMBL" id="KAK5576194.1"/>
    </source>
</evidence>
<dbReference type="GO" id="GO:0004467">
    <property type="term" value="F:long-chain fatty acid-CoA ligase activity"/>
    <property type="evidence" value="ECO:0007669"/>
    <property type="project" value="UniProtKB-EC"/>
</dbReference>
<evidence type="ECO:0000256" key="3">
    <source>
        <dbReference type="ARBA" id="ARBA00023098"/>
    </source>
</evidence>
<dbReference type="InterPro" id="IPR020845">
    <property type="entry name" value="AMP-binding_CS"/>
</dbReference>
<keyword evidence="2" id="KW-0276">Fatty acid metabolism</keyword>
<dbReference type="PANTHER" id="PTHR43272">
    <property type="entry name" value="LONG-CHAIN-FATTY-ACID--COA LIGASE"/>
    <property type="match status" value="1"/>
</dbReference>
<keyword evidence="3" id="KW-0443">Lipid metabolism</keyword>
<dbReference type="Pfam" id="PF00501">
    <property type="entry name" value="AMP-binding"/>
    <property type="match status" value="1"/>
</dbReference>
<dbReference type="InterPro" id="IPR045851">
    <property type="entry name" value="AMP-bd_C_sf"/>
</dbReference>
<accession>A0AAN7TNL5</accession>
<evidence type="ECO:0000256" key="2">
    <source>
        <dbReference type="ARBA" id="ARBA00022832"/>
    </source>
</evidence>
<dbReference type="Gene3D" id="3.30.300.30">
    <property type="match status" value="1"/>
</dbReference>
<dbReference type="PROSITE" id="PS00455">
    <property type="entry name" value="AMP_BINDING"/>
    <property type="match status" value="1"/>
</dbReference>
<reference evidence="6 7" key="1">
    <citation type="submission" date="2023-11" db="EMBL/GenBank/DDBJ databases">
        <title>Dfirmibasis_genome.</title>
        <authorList>
            <person name="Edelbroek B."/>
            <person name="Kjellin J."/>
            <person name="Jerlstrom-Hultqvist J."/>
            <person name="Soderbom F."/>
        </authorList>
    </citation>
    <scope>NUCLEOTIDE SEQUENCE [LARGE SCALE GENOMIC DNA]</scope>
    <source>
        <strain evidence="6 7">TNS-C-14</strain>
    </source>
</reference>
<dbReference type="AlphaFoldDB" id="A0AAN7TNL5"/>
<dbReference type="Pfam" id="PF23562">
    <property type="entry name" value="AMP-binding_C_3"/>
    <property type="match status" value="1"/>
</dbReference>
<evidence type="ECO:0000259" key="5">
    <source>
        <dbReference type="Pfam" id="PF00501"/>
    </source>
</evidence>
<feature type="domain" description="AMP-dependent synthetase/ligase" evidence="5">
    <location>
        <begin position="20"/>
        <end position="444"/>
    </location>
</feature>
<gene>
    <name evidence="6" type="ORF">RB653_007335</name>
</gene>
<evidence type="ECO:0000313" key="7">
    <source>
        <dbReference type="Proteomes" id="UP001344447"/>
    </source>
</evidence>
<comment type="caution">
    <text evidence="6">The sequence shown here is derived from an EMBL/GenBank/DDBJ whole genome shotgun (WGS) entry which is preliminary data.</text>
</comment>
<dbReference type="PANTHER" id="PTHR43272:SF32">
    <property type="entry name" value="AMP-DEPENDENT SYNTHETASE_LIGASE DOMAIN-CONTAINING PROTEIN"/>
    <property type="match status" value="1"/>
</dbReference>
<dbReference type="GO" id="GO:0005783">
    <property type="term" value="C:endoplasmic reticulum"/>
    <property type="evidence" value="ECO:0007669"/>
    <property type="project" value="TreeGrafter"/>
</dbReference>
<keyword evidence="7" id="KW-1185">Reference proteome</keyword>
<dbReference type="Gene3D" id="3.40.50.12780">
    <property type="entry name" value="N-terminal domain of ligase-like"/>
    <property type="match status" value="2"/>
</dbReference>
<dbReference type="InterPro" id="IPR042099">
    <property type="entry name" value="ANL_N_sf"/>
</dbReference>
<comment type="catalytic activity">
    <reaction evidence="4">
        <text>a long-chain fatty acid + ATP + CoA = a long-chain fatty acyl-CoA + AMP + diphosphate</text>
        <dbReference type="Rhea" id="RHEA:15421"/>
        <dbReference type="ChEBI" id="CHEBI:30616"/>
        <dbReference type="ChEBI" id="CHEBI:33019"/>
        <dbReference type="ChEBI" id="CHEBI:57287"/>
        <dbReference type="ChEBI" id="CHEBI:57560"/>
        <dbReference type="ChEBI" id="CHEBI:83139"/>
        <dbReference type="ChEBI" id="CHEBI:456215"/>
        <dbReference type="EC" id="6.2.1.3"/>
    </reaction>
    <physiologicalReaction direction="left-to-right" evidence="4">
        <dbReference type="Rhea" id="RHEA:15422"/>
    </physiologicalReaction>
</comment>
<evidence type="ECO:0000256" key="4">
    <source>
        <dbReference type="ARBA" id="ARBA00024484"/>
    </source>
</evidence>
<name>A0AAN7TNL5_9MYCE</name>
<proteinExistence type="predicted"/>
<organism evidence="6 7">
    <name type="scientific">Dictyostelium firmibasis</name>
    <dbReference type="NCBI Taxonomy" id="79012"/>
    <lineage>
        <taxon>Eukaryota</taxon>
        <taxon>Amoebozoa</taxon>
        <taxon>Evosea</taxon>
        <taxon>Eumycetozoa</taxon>
        <taxon>Dictyostelia</taxon>
        <taxon>Dictyosteliales</taxon>
        <taxon>Dictyosteliaceae</taxon>
        <taxon>Dictyostelium</taxon>
    </lineage>
</organism>
<keyword evidence="1" id="KW-0436">Ligase</keyword>
<evidence type="ECO:0000256" key="1">
    <source>
        <dbReference type="ARBA" id="ARBA00022598"/>
    </source>
</evidence>
<dbReference type="InterPro" id="IPR000873">
    <property type="entry name" value="AMP-dep_synth/lig_dom"/>
</dbReference>
<protein>
    <recommendedName>
        <fullName evidence="5">AMP-dependent synthetase/ligase domain-containing protein</fullName>
    </recommendedName>
</protein>
<dbReference type="GO" id="GO:0016020">
    <property type="term" value="C:membrane"/>
    <property type="evidence" value="ECO:0007669"/>
    <property type="project" value="TreeGrafter"/>
</dbReference>
<dbReference type="Proteomes" id="UP001344447">
    <property type="component" value="Unassembled WGS sequence"/>
</dbReference>
<dbReference type="EMBL" id="JAVFKY010000005">
    <property type="protein sequence ID" value="KAK5576194.1"/>
    <property type="molecule type" value="Genomic_DNA"/>
</dbReference>